<feature type="chain" id="PRO_5041405662" description="Sexual development protein" evidence="1">
    <location>
        <begin position="18"/>
        <end position="329"/>
    </location>
</feature>
<name>A0AA39RB67_9LECA</name>
<dbReference type="Proteomes" id="UP001166286">
    <property type="component" value="Unassembled WGS sequence"/>
</dbReference>
<proteinExistence type="predicted"/>
<feature type="signal peptide" evidence="1">
    <location>
        <begin position="1"/>
        <end position="17"/>
    </location>
</feature>
<comment type="caution">
    <text evidence="2">The sequence shown here is derived from an EMBL/GenBank/DDBJ whole genome shotgun (WGS) entry which is preliminary data.</text>
</comment>
<organism evidence="2 3">
    <name type="scientific">Cladonia borealis</name>
    <dbReference type="NCBI Taxonomy" id="184061"/>
    <lineage>
        <taxon>Eukaryota</taxon>
        <taxon>Fungi</taxon>
        <taxon>Dikarya</taxon>
        <taxon>Ascomycota</taxon>
        <taxon>Pezizomycotina</taxon>
        <taxon>Lecanoromycetes</taxon>
        <taxon>OSLEUM clade</taxon>
        <taxon>Lecanoromycetidae</taxon>
        <taxon>Lecanorales</taxon>
        <taxon>Lecanorineae</taxon>
        <taxon>Cladoniaceae</taxon>
        <taxon>Cladonia</taxon>
    </lineage>
</organism>
<evidence type="ECO:0008006" key="4">
    <source>
        <dbReference type="Google" id="ProtNLM"/>
    </source>
</evidence>
<dbReference type="EMBL" id="JAFEKC020000001">
    <property type="protein sequence ID" value="KAK0517369.1"/>
    <property type="molecule type" value="Genomic_DNA"/>
</dbReference>
<gene>
    <name evidence="2" type="ORF">JMJ35_000524</name>
</gene>
<dbReference type="Pfam" id="PF13668">
    <property type="entry name" value="Ferritin_2"/>
    <property type="match status" value="1"/>
</dbReference>
<evidence type="ECO:0000313" key="2">
    <source>
        <dbReference type="EMBL" id="KAK0517369.1"/>
    </source>
</evidence>
<accession>A0AA39RB67</accession>
<keyword evidence="1" id="KW-0732">Signal</keyword>
<evidence type="ECO:0000256" key="1">
    <source>
        <dbReference type="SAM" id="SignalP"/>
    </source>
</evidence>
<reference evidence="2" key="1">
    <citation type="submission" date="2023-03" db="EMBL/GenBank/DDBJ databases">
        <title>Complete genome of Cladonia borealis.</title>
        <authorList>
            <person name="Park H."/>
        </authorList>
    </citation>
    <scope>NUCLEOTIDE SEQUENCE</scope>
    <source>
        <strain evidence="2">ANT050790</strain>
    </source>
</reference>
<protein>
    <recommendedName>
        <fullName evidence="4">Sexual development protein</fullName>
    </recommendedName>
</protein>
<keyword evidence="3" id="KW-1185">Reference proteome</keyword>
<dbReference type="AlphaFoldDB" id="A0AA39RB67"/>
<sequence length="329" mass="34278">MHTTLLTTLSLALSTSALVLPRQQSPQTISNAGGAPPNVPPPTNISSSAIADFQGVNFLENLESAFFAAGLANLTSSEWYHHDHDHDLAIQIVTKVQAQELIHVQTAENILNHFKDKTFTPCEYVFPVTTAEEFFALANIITSVGIGAVINVASSLALTDPNLVPGPASILAIEARHDAFFRAAAHVSPIPNPAPFDTRISAAYALNLAMPFIVPGSCKGGMPSFPIIPALKQTSGASPLTGSSGPITFSFDASQVKTDASSTYYIGWVNQANVVNYTPATVSNGNVASTIPNGLAGLAFAALTNQSTALDVNTLTGVTLAGPAPVQIS</sequence>
<evidence type="ECO:0000313" key="3">
    <source>
        <dbReference type="Proteomes" id="UP001166286"/>
    </source>
</evidence>